<dbReference type="SUPFAM" id="SSF56349">
    <property type="entry name" value="DNA breaking-rejoining enzymes"/>
    <property type="match status" value="1"/>
</dbReference>
<feature type="domain" description="Tyr recombinase" evidence="6">
    <location>
        <begin position="157"/>
        <end position="334"/>
    </location>
</feature>
<feature type="domain" description="Core-binding (CB)" evidence="7">
    <location>
        <begin position="58"/>
        <end position="137"/>
    </location>
</feature>
<dbReference type="InterPro" id="IPR002104">
    <property type="entry name" value="Integrase_catalytic"/>
</dbReference>
<dbReference type="OrthoDB" id="255290at2"/>
<protein>
    <submittedName>
        <fullName evidence="8">Site-specific recombinase XerD</fullName>
    </submittedName>
</protein>
<dbReference type="PROSITE" id="PS51898">
    <property type="entry name" value="TYR_RECOMBINASE"/>
    <property type="match status" value="1"/>
</dbReference>
<dbReference type="PANTHER" id="PTHR30349">
    <property type="entry name" value="PHAGE INTEGRASE-RELATED"/>
    <property type="match status" value="1"/>
</dbReference>
<dbReference type="GO" id="GO:0006310">
    <property type="term" value="P:DNA recombination"/>
    <property type="evidence" value="ECO:0007669"/>
    <property type="project" value="UniProtKB-KW"/>
</dbReference>
<dbReference type="PANTHER" id="PTHR30349:SF64">
    <property type="entry name" value="PROPHAGE INTEGRASE INTD-RELATED"/>
    <property type="match status" value="1"/>
</dbReference>
<dbReference type="InterPro" id="IPR011010">
    <property type="entry name" value="DNA_brk_join_enz"/>
</dbReference>
<dbReference type="Gene3D" id="1.10.150.130">
    <property type="match status" value="1"/>
</dbReference>
<evidence type="ECO:0000256" key="3">
    <source>
        <dbReference type="ARBA" id="ARBA00023125"/>
    </source>
</evidence>
<dbReference type="GO" id="GO:0015074">
    <property type="term" value="P:DNA integration"/>
    <property type="evidence" value="ECO:0007669"/>
    <property type="project" value="UniProtKB-KW"/>
</dbReference>
<dbReference type="Pfam" id="PF00589">
    <property type="entry name" value="Phage_integrase"/>
    <property type="match status" value="1"/>
</dbReference>
<dbReference type="STRING" id="1576369.SAMN05421753_113171"/>
<evidence type="ECO:0000259" key="7">
    <source>
        <dbReference type="PROSITE" id="PS51900"/>
    </source>
</evidence>
<reference evidence="9" key="1">
    <citation type="submission" date="2016-10" db="EMBL/GenBank/DDBJ databases">
        <authorList>
            <person name="Varghese N."/>
            <person name="Submissions S."/>
        </authorList>
    </citation>
    <scope>NUCLEOTIDE SEQUENCE [LARGE SCALE GENOMIC DNA]</scope>
    <source>
        <strain evidence="9">DSM 26348</strain>
    </source>
</reference>
<evidence type="ECO:0000259" key="6">
    <source>
        <dbReference type="PROSITE" id="PS51898"/>
    </source>
</evidence>
<dbReference type="InterPro" id="IPR013762">
    <property type="entry name" value="Integrase-like_cat_sf"/>
</dbReference>
<dbReference type="GO" id="GO:0003677">
    <property type="term" value="F:DNA binding"/>
    <property type="evidence" value="ECO:0007669"/>
    <property type="project" value="UniProtKB-UniRule"/>
</dbReference>
<name>A0A1I3M715_9PLAN</name>
<evidence type="ECO:0000313" key="8">
    <source>
        <dbReference type="EMBL" id="SFI92486.1"/>
    </source>
</evidence>
<evidence type="ECO:0000256" key="2">
    <source>
        <dbReference type="ARBA" id="ARBA00022908"/>
    </source>
</evidence>
<dbReference type="InterPro" id="IPR044068">
    <property type="entry name" value="CB"/>
</dbReference>
<dbReference type="RefSeq" id="WP_092052630.1">
    <property type="nucleotide sequence ID" value="NZ_FOQD01000013.1"/>
</dbReference>
<keyword evidence="2" id="KW-0229">DNA integration</keyword>
<gene>
    <name evidence="8" type="ORF">SAMN05421753_113171</name>
</gene>
<dbReference type="Proteomes" id="UP000199518">
    <property type="component" value="Unassembled WGS sequence"/>
</dbReference>
<dbReference type="InterPro" id="IPR050090">
    <property type="entry name" value="Tyrosine_recombinase_XerCD"/>
</dbReference>
<evidence type="ECO:0000256" key="1">
    <source>
        <dbReference type="ARBA" id="ARBA00008857"/>
    </source>
</evidence>
<dbReference type="PROSITE" id="PS51900">
    <property type="entry name" value="CB"/>
    <property type="match status" value="1"/>
</dbReference>
<evidence type="ECO:0000313" key="9">
    <source>
        <dbReference type="Proteomes" id="UP000199518"/>
    </source>
</evidence>
<keyword evidence="3 5" id="KW-0238">DNA-binding</keyword>
<comment type="similarity">
    <text evidence="1">Belongs to the 'phage' integrase family.</text>
</comment>
<sequence>MAQVKPWYRKFNDTWYVQVGSRQIPLAKGKRNRHEAYQRFIQLMAQQDPAEVDDPAKINLASMSDAFLDWAKRHLSRRTYEWYQLYLQMFCDLYGTKKVLELKPLHVTRWLDGHENWGQTSRRSAITSVKRMLNWAADEGYIPNNPLRGLKRPPCGKRVVLISDEQHQQMLEASDKYFRPFLQALRETGARPGEITNVTAADVDLERRLWVLKEHKTAYKTERPRLILMTDSMLALTRERIEQWPEGPLFRNKLGQPWTVNSVRLRMQRLRKVLNLPANIVAYAYRHTYTTNGLANGVPVATMAELLGHSDTKMISAHYSHLSQRLDHLHQAARQVLQ</sequence>
<organism evidence="8 9">
    <name type="scientific">Planctomicrobium piriforme</name>
    <dbReference type="NCBI Taxonomy" id="1576369"/>
    <lineage>
        <taxon>Bacteria</taxon>
        <taxon>Pseudomonadati</taxon>
        <taxon>Planctomycetota</taxon>
        <taxon>Planctomycetia</taxon>
        <taxon>Planctomycetales</taxon>
        <taxon>Planctomycetaceae</taxon>
        <taxon>Planctomicrobium</taxon>
    </lineage>
</organism>
<accession>A0A1I3M715</accession>
<keyword evidence="4" id="KW-0233">DNA recombination</keyword>
<dbReference type="Gene3D" id="1.10.443.10">
    <property type="entry name" value="Intergrase catalytic core"/>
    <property type="match status" value="1"/>
</dbReference>
<evidence type="ECO:0000256" key="5">
    <source>
        <dbReference type="PROSITE-ProRule" id="PRU01248"/>
    </source>
</evidence>
<dbReference type="EMBL" id="FOQD01000013">
    <property type="protein sequence ID" value="SFI92486.1"/>
    <property type="molecule type" value="Genomic_DNA"/>
</dbReference>
<keyword evidence="9" id="KW-1185">Reference proteome</keyword>
<dbReference type="InterPro" id="IPR010998">
    <property type="entry name" value="Integrase_recombinase_N"/>
</dbReference>
<proteinExistence type="inferred from homology"/>
<dbReference type="AlphaFoldDB" id="A0A1I3M715"/>
<evidence type="ECO:0000256" key="4">
    <source>
        <dbReference type="ARBA" id="ARBA00023172"/>
    </source>
</evidence>